<dbReference type="OrthoDB" id="39283at2157"/>
<dbReference type="EMBL" id="CP002535">
    <property type="protein sequence ID" value="AEE94430.1"/>
    <property type="molecule type" value="Genomic_DNA"/>
</dbReference>
<evidence type="ECO:0000313" key="2">
    <source>
        <dbReference type="Proteomes" id="UP000008458"/>
    </source>
</evidence>
<sequence length="78" mass="9181">MERELTQKQKILLVLAKRGSLTLEELERYTKIPRNSLLKNLSELKKEGKITRGWLHIAGRKYRKYSIKTSILKELGIE</sequence>
<dbReference type="RefSeq" id="WP_013776345.1">
    <property type="nucleotide sequence ID" value="NC_015518.1"/>
</dbReference>
<dbReference type="Gene3D" id="1.10.10.10">
    <property type="entry name" value="Winged helix-like DNA-binding domain superfamily/Winged helix DNA-binding domain"/>
    <property type="match status" value="1"/>
</dbReference>
<dbReference type="Proteomes" id="UP000008458">
    <property type="component" value="Chromosome"/>
</dbReference>
<name>F4B5K6_ACIHW</name>
<dbReference type="InterPro" id="IPR008848">
    <property type="entry name" value="Plasmid_regulator_arc"/>
</dbReference>
<dbReference type="InterPro" id="IPR036390">
    <property type="entry name" value="WH_DNA-bd_sf"/>
</dbReference>
<dbReference type="eggNOG" id="arCOG07309">
    <property type="taxonomic scope" value="Archaea"/>
</dbReference>
<dbReference type="GeneID" id="10601047"/>
<protein>
    <submittedName>
        <fullName evidence="1">Conserved Sulfolobus plasmid protein</fullName>
    </submittedName>
</protein>
<dbReference type="KEGG" id="aho:Ahos_1547"/>
<dbReference type="Pfam" id="PF05584">
    <property type="entry name" value="Sulfolobus_pRN"/>
    <property type="match status" value="1"/>
</dbReference>
<proteinExistence type="predicted"/>
<dbReference type="SUPFAM" id="SSF46785">
    <property type="entry name" value="Winged helix' DNA-binding domain"/>
    <property type="match status" value="1"/>
</dbReference>
<reference evidence="1 2" key="1">
    <citation type="journal article" date="2011" name="Extremophiles">
        <title>Genomic analysis of Acidianus hospitalis W1 a host for studying crenarchaeal virus and plasmid life cycles.</title>
        <authorList>
            <person name="You X.Y."/>
            <person name="Liu C."/>
            <person name="Wang S.Y."/>
            <person name="Jiang C.Y."/>
            <person name="Shah S.A."/>
            <person name="Prangishvili D."/>
            <person name="She Q."/>
            <person name="Liu S.J."/>
            <person name="Garrett R.A."/>
        </authorList>
    </citation>
    <scope>NUCLEOTIDE SEQUENCE [LARGE SCALE GENOMIC DNA]</scope>
    <source>
        <strain evidence="1 2">W1</strain>
    </source>
</reference>
<dbReference type="InterPro" id="IPR036388">
    <property type="entry name" value="WH-like_DNA-bd_sf"/>
</dbReference>
<gene>
    <name evidence="1" type="ordered locus">Ahos_1547</name>
</gene>
<organism evidence="1 2">
    <name type="scientific">Acidianus hospitalis (strain W1)</name>
    <dbReference type="NCBI Taxonomy" id="933801"/>
    <lineage>
        <taxon>Archaea</taxon>
        <taxon>Thermoproteota</taxon>
        <taxon>Thermoprotei</taxon>
        <taxon>Sulfolobales</taxon>
        <taxon>Sulfolobaceae</taxon>
        <taxon>Acidianus</taxon>
    </lineage>
</organism>
<evidence type="ECO:0000313" key="1">
    <source>
        <dbReference type="EMBL" id="AEE94430.1"/>
    </source>
</evidence>
<dbReference type="HOGENOM" id="CLU_195721_0_0_2"/>
<dbReference type="AlphaFoldDB" id="F4B5K6"/>
<keyword evidence="2" id="KW-1185">Reference proteome</keyword>
<accession>F4B5K6</accession>
<reference key="2">
    <citation type="journal article" date="2011" name="Extremophiles">
        <title>Genomic analyses of Acidianus hospitalis W1 a host for studying crenarchaeal virus and plasmid life cycles.</title>
        <authorList>
            <person name="You X.Y."/>
            <person name="Liu C."/>
            <person name="Wang S.Y."/>
            <person name="Jiang C.Y."/>
            <person name="Shah S.A."/>
            <person name="Prangishvili D."/>
            <person name="Liu S.J."/>
            <person name="Garrett R.A."/>
        </authorList>
    </citation>
    <scope>NUCLEOTIDE SEQUENCE</scope>
    <source>
        <strain>W1</strain>
    </source>
</reference>